<reference evidence="9 10" key="1">
    <citation type="submission" date="2021-12" db="EMBL/GenBank/DDBJ databases">
        <title>Genome sequencing of bacteria with rrn-lacking chromosome and rrn-plasmid.</title>
        <authorList>
            <person name="Anda M."/>
            <person name="Iwasaki W."/>
        </authorList>
    </citation>
    <scope>NUCLEOTIDE SEQUENCE [LARGE SCALE GENOMIC DNA]</scope>
    <source>
        <strain evidence="9 10">DSM 100852</strain>
    </source>
</reference>
<evidence type="ECO:0000256" key="7">
    <source>
        <dbReference type="ARBA" id="ARBA00023237"/>
    </source>
</evidence>
<keyword evidence="4" id="KW-1134">Transmembrane beta strand</keyword>
<dbReference type="GO" id="GO:0015562">
    <property type="term" value="F:efflux transmembrane transporter activity"/>
    <property type="evidence" value="ECO:0007669"/>
    <property type="project" value="InterPro"/>
</dbReference>
<name>A0AAU9CNM6_9BACT</name>
<dbReference type="Gene3D" id="1.20.1600.10">
    <property type="entry name" value="Outer membrane efflux proteins (OEP)"/>
    <property type="match status" value="1"/>
</dbReference>
<sequence>MKVKIYALVLVALAVWGGMSSLAMAQSIDQPTTIGIVVDESDLPYVQQLREEIEQVVRRRYTVLFPDEFTIKTDGSGKEGVDAVQRLVKDPRVDVIITLGWSSSAAAVALKTYKKPTIAMSILDPVFQGIQKEPMPVSGIRNFTFIAITADRSDEFRELHKIFPYKRIMVPIVDQLYDYLGLSPEKLREREEESIKEFDGIFQIRVPRVEPTVESVLQAVEADSADAVMLGSTGLDKAGKVTLIDSLTARKIPAFSYVHEDLELGVLATVAPKNTRELQLRRCALDVADILSGRNASTLPVALQVTLEPTVNLGAAEKLKIYPSFEVLISANLLHTEQEFVPETGLREVLLEALDGNPDLKASNYGVKSSYQDYRIALANLFPTISLNGTQSFLSPKAAGFTQAERMFDGNVALQQMIFSEQTMSAIKSQQLNWRMQGQNYMASRLDLILNTTQTYLQILMAEANLKVQENNRELTKKNLQIAKQRLAVGTADASDVYRWESSLATATYNTINTYYTVTMAKANLNQILNRDINAPIKVQNVMLWDSTMDMSYLYWEPYLKNPQSVELLNQFLQEESLKNSPELKALTINNTLLKRQKKANNRQRYIPDFTLQGQVSHNFYRQGQEPTFGVVDNNWNATVGLAWPILQGGSIGAKNRQYKVRINQVEENFVSQEQSLRTQVRVGLQQLSVSYFNLDLSRQALEASRKAFGLVQESYLQGKASFVSLLEAQNAVIQSEQSRANADFVFMQNLFKLERSIGGYGILRDNEENEDLRRRFIEYYRQNTED</sequence>
<keyword evidence="3" id="KW-0813">Transport</keyword>
<dbReference type="PANTHER" id="PTHR30026">
    <property type="entry name" value="OUTER MEMBRANE PROTEIN TOLC"/>
    <property type="match status" value="1"/>
</dbReference>
<keyword evidence="10" id="KW-1185">Reference proteome</keyword>
<keyword evidence="5" id="KW-0812">Transmembrane</keyword>
<evidence type="ECO:0000256" key="3">
    <source>
        <dbReference type="ARBA" id="ARBA00022448"/>
    </source>
</evidence>
<evidence type="ECO:0000256" key="2">
    <source>
        <dbReference type="ARBA" id="ARBA00007613"/>
    </source>
</evidence>
<dbReference type="Proteomes" id="UP001348817">
    <property type="component" value="Chromosome"/>
</dbReference>
<dbReference type="InterPro" id="IPR051906">
    <property type="entry name" value="TolC-like"/>
</dbReference>
<dbReference type="SUPFAM" id="SSF56954">
    <property type="entry name" value="Outer membrane efflux proteins (OEP)"/>
    <property type="match status" value="1"/>
</dbReference>
<feature type="signal peptide" evidence="8">
    <location>
        <begin position="1"/>
        <end position="25"/>
    </location>
</feature>
<dbReference type="InterPro" id="IPR003423">
    <property type="entry name" value="OMP_efflux"/>
</dbReference>
<evidence type="ECO:0000256" key="6">
    <source>
        <dbReference type="ARBA" id="ARBA00023136"/>
    </source>
</evidence>
<evidence type="ECO:0000313" key="10">
    <source>
        <dbReference type="Proteomes" id="UP001348817"/>
    </source>
</evidence>
<organism evidence="9 10">
    <name type="scientific">Fulvitalea axinellae</name>
    <dbReference type="NCBI Taxonomy" id="1182444"/>
    <lineage>
        <taxon>Bacteria</taxon>
        <taxon>Pseudomonadati</taxon>
        <taxon>Bacteroidota</taxon>
        <taxon>Cytophagia</taxon>
        <taxon>Cytophagales</taxon>
        <taxon>Persicobacteraceae</taxon>
        <taxon>Fulvitalea</taxon>
    </lineage>
</organism>
<gene>
    <name evidence="9" type="ORF">FUAX_34470</name>
</gene>
<dbReference type="RefSeq" id="WP_338392537.1">
    <property type="nucleotide sequence ID" value="NZ_AP025314.1"/>
</dbReference>
<protein>
    <recommendedName>
        <fullName evidence="11">Outer membrane protein TolC</fullName>
    </recommendedName>
</protein>
<evidence type="ECO:0000256" key="8">
    <source>
        <dbReference type="SAM" id="SignalP"/>
    </source>
</evidence>
<keyword evidence="8" id="KW-0732">Signal</keyword>
<feature type="chain" id="PRO_5043661546" description="Outer membrane protein TolC" evidence="8">
    <location>
        <begin position="26"/>
        <end position="787"/>
    </location>
</feature>
<dbReference type="KEGG" id="fax:FUAX_34470"/>
<comment type="similarity">
    <text evidence="2">Belongs to the outer membrane factor (OMF) (TC 1.B.17) family.</text>
</comment>
<dbReference type="PANTHER" id="PTHR30026:SF20">
    <property type="entry name" value="OUTER MEMBRANE PROTEIN TOLC"/>
    <property type="match status" value="1"/>
</dbReference>
<evidence type="ECO:0008006" key="11">
    <source>
        <dbReference type="Google" id="ProtNLM"/>
    </source>
</evidence>
<dbReference type="AlphaFoldDB" id="A0AAU9CNM6"/>
<dbReference type="GO" id="GO:0015288">
    <property type="term" value="F:porin activity"/>
    <property type="evidence" value="ECO:0007669"/>
    <property type="project" value="TreeGrafter"/>
</dbReference>
<evidence type="ECO:0000256" key="1">
    <source>
        <dbReference type="ARBA" id="ARBA00004442"/>
    </source>
</evidence>
<accession>A0AAU9CNM6</accession>
<keyword evidence="6" id="KW-0472">Membrane</keyword>
<evidence type="ECO:0000313" key="9">
    <source>
        <dbReference type="EMBL" id="BDD11015.1"/>
    </source>
</evidence>
<dbReference type="EMBL" id="AP025314">
    <property type="protein sequence ID" value="BDD11015.1"/>
    <property type="molecule type" value="Genomic_DNA"/>
</dbReference>
<comment type="subcellular location">
    <subcellularLocation>
        <location evidence="1">Cell outer membrane</location>
    </subcellularLocation>
</comment>
<dbReference type="Gene3D" id="3.40.50.2300">
    <property type="match status" value="2"/>
</dbReference>
<evidence type="ECO:0000256" key="5">
    <source>
        <dbReference type="ARBA" id="ARBA00022692"/>
    </source>
</evidence>
<dbReference type="Pfam" id="PF02321">
    <property type="entry name" value="OEP"/>
    <property type="match status" value="2"/>
</dbReference>
<keyword evidence="7" id="KW-0998">Cell outer membrane</keyword>
<dbReference type="GO" id="GO:1990281">
    <property type="term" value="C:efflux pump complex"/>
    <property type="evidence" value="ECO:0007669"/>
    <property type="project" value="TreeGrafter"/>
</dbReference>
<proteinExistence type="inferred from homology"/>
<evidence type="ECO:0000256" key="4">
    <source>
        <dbReference type="ARBA" id="ARBA00022452"/>
    </source>
</evidence>
<dbReference type="GO" id="GO:0009279">
    <property type="term" value="C:cell outer membrane"/>
    <property type="evidence" value="ECO:0007669"/>
    <property type="project" value="UniProtKB-SubCell"/>
</dbReference>